<dbReference type="EMBL" id="CP108133">
    <property type="protein sequence ID" value="WTP54627.1"/>
    <property type="molecule type" value="Genomic_DNA"/>
</dbReference>
<sequence>MDELRYLREVNVDETITAAYRLTGAGEDGARWQVSVDMTNSDNAVVATVMTTGAWIGLRSRRITAPPTDLAAAVNDLRSDDFVVLENANRPRPPSP</sequence>
<dbReference type="Proteomes" id="UP001432166">
    <property type="component" value="Chromosome"/>
</dbReference>
<protein>
    <submittedName>
        <fullName evidence="1">Thioesterase family protein</fullName>
    </submittedName>
</protein>
<evidence type="ECO:0000313" key="1">
    <source>
        <dbReference type="EMBL" id="WTP54627.1"/>
    </source>
</evidence>
<organism evidence="1 2">
    <name type="scientific">Streptomyces tauricus</name>
    <dbReference type="NCBI Taxonomy" id="68274"/>
    <lineage>
        <taxon>Bacteria</taxon>
        <taxon>Bacillati</taxon>
        <taxon>Actinomycetota</taxon>
        <taxon>Actinomycetes</taxon>
        <taxon>Kitasatosporales</taxon>
        <taxon>Streptomycetaceae</taxon>
        <taxon>Streptomyces</taxon>
        <taxon>Streptomyces aurantiacus group</taxon>
    </lineage>
</organism>
<gene>
    <name evidence="1" type="ORF">OG288_43825</name>
</gene>
<reference evidence="1" key="1">
    <citation type="submission" date="2022-10" db="EMBL/GenBank/DDBJ databases">
        <title>The complete genomes of actinobacterial strains from the NBC collection.</title>
        <authorList>
            <person name="Joergensen T.S."/>
            <person name="Alvarez Arevalo M."/>
            <person name="Sterndorff E.B."/>
            <person name="Faurdal D."/>
            <person name="Vuksanovic O."/>
            <person name="Mourched A.-S."/>
            <person name="Charusanti P."/>
            <person name="Shaw S."/>
            <person name="Blin K."/>
            <person name="Weber T."/>
        </authorList>
    </citation>
    <scope>NUCLEOTIDE SEQUENCE</scope>
    <source>
        <strain evidence="1">NBC_00189</strain>
    </source>
</reference>
<accession>A0ABZ1JTI1</accession>
<dbReference type="Pfam" id="PF13279">
    <property type="entry name" value="4HBT_2"/>
    <property type="match status" value="1"/>
</dbReference>
<evidence type="ECO:0000313" key="2">
    <source>
        <dbReference type="Proteomes" id="UP001432166"/>
    </source>
</evidence>
<name>A0ABZ1JTI1_9ACTN</name>
<keyword evidence="2" id="KW-1185">Reference proteome</keyword>
<dbReference type="InterPro" id="IPR029069">
    <property type="entry name" value="HotDog_dom_sf"/>
</dbReference>
<dbReference type="Gene3D" id="3.10.129.10">
    <property type="entry name" value="Hotdog Thioesterase"/>
    <property type="match status" value="1"/>
</dbReference>
<dbReference type="SUPFAM" id="SSF54637">
    <property type="entry name" value="Thioesterase/thiol ester dehydrase-isomerase"/>
    <property type="match status" value="1"/>
</dbReference>
<proteinExistence type="predicted"/>